<dbReference type="Pfam" id="PF12099">
    <property type="entry name" value="DUF3575"/>
    <property type="match status" value="1"/>
</dbReference>
<proteinExistence type="predicted"/>
<comment type="caution">
    <text evidence="2">The sequence shown here is derived from an EMBL/GenBank/DDBJ whole genome shotgun (WGS) entry which is preliminary data.</text>
</comment>
<feature type="chain" id="PRO_5013322820" description="DUF3575 domain-containing protein" evidence="1">
    <location>
        <begin position="19"/>
        <end position="187"/>
    </location>
</feature>
<organism evidence="2 3">
    <name type="scientific">Bacteroides clarus</name>
    <dbReference type="NCBI Taxonomy" id="626929"/>
    <lineage>
        <taxon>Bacteria</taxon>
        <taxon>Pseudomonadati</taxon>
        <taxon>Bacteroidota</taxon>
        <taxon>Bacteroidia</taxon>
        <taxon>Bacteroidales</taxon>
        <taxon>Bacteroidaceae</taxon>
        <taxon>Bacteroides</taxon>
    </lineage>
</organism>
<name>A0A1Y3YXJ8_9BACE</name>
<dbReference type="SUPFAM" id="SSF103515">
    <property type="entry name" value="Autotransporter"/>
    <property type="match status" value="1"/>
</dbReference>
<dbReference type="RefSeq" id="WP_087425440.1">
    <property type="nucleotide sequence ID" value="NZ_CAMMFP010000026.1"/>
</dbReference>
<dbReference type="Proteomes" id="UP000195386">
    <property type="component" value="Unassembled WGS sequence"/>
</dbReference>
<dbReference type="EMBL" id="NFII01000002">
    <property type="protein sequence ID" value="OUO02566.1"/>
    <property type="molecule type" value="Genomic_DNA"/>
</dbReference>
<evidence type="ECO:0000256" key="1">
    <source>
        <dbReference type="SAM" id="SignalP"/>
    </source>
</evidence>
<dbReference type="InterPro" id="IPR036709">
    <property type="entry name" value="Autotransporte_beta_dom_sf"/>
</dbReference>
<dbReference type="AlphaFoldDB" id="A0A1Y3YXJ8"/>
<dbReference type="InterPro" id="IPR021958">
    <property type="entry name" value="DUF3575"/>
</dbReference>
<evidence type="ECO:0000313" key="2">
    <source>
        <dbReference type="EMBL" id="OUO02566.1"/>
    </source>
</evidence>
<protein>
    <recommendedName>
        <fullName evidence="4">DUF3575 domain-containing protein</fullName>
    </recommendedName>
</protein>
<evidence type="ECO:0000313" key="3">
    <source>
        <dbReference type="Proteomes" id="UP000195386"/>
    </source>
</evidence>
<dbReference type="Gene3D" id="2.40.128.130">
    <property type="entry name" value="Autotransporter beta-domain"/>
    <property type="match status" value="1"/>
</dbReference>
<feature type="signal peptide" evidence="1">
    <location>
        <begin position="1"/>
        <end position="18"/>
    </location>
</feature>
<reference evidence="3" key="1">
    <citation type="submission" date="2017-04" db="EMBL/GenBank/DDBJ databases">
        <title>Function of individual gut microbiota members based on whole genome sequencing of pure cultures obtained from chicken caecum.</title>
        <authorList>
            <person name="Medvecky M."/>
            <person name="Cejkova D."/>
            <person name="Polansky O."/>
            <person name="Karasova D."/>
            <person name="Kubasova T."/>
            <person name="Cizek A."/>
            <person name="Rychlik I."/>
        </authorList>
    </citation>
    <scope>NUCLEOTIDE SEQUENCE [LARGE SCALE GENOMIC DNA]</scope>
    <source>
        <strain evidence="3">An43</strain>
    </source>
</reference>
<evidence type="ECO:0008006" key="4">
    <source>
        <dbReference type="Google" id="ProtNLM"/>
    </source>
</evidence>
<keyword evidence="1" id="KW-0732">Signal</keyword>
<sequence>MKKSFCIIFLFIGISLSAQDIAVKTNLLYDATTTFNLGAEFRLAPKWTLDLSANYNPFTFSDSKKWKHWMAQPEARYWLCEAFNGHFFGLHLLGGQFNVGNVKFPLGIYPSTKGYRYEGYYYGAGLAYGYQWVLNSRWSIEASVGVGYVQNHYDKYDCPKCGEWKEKNDKGYFSVTKAAVSLIYTIK</sequence>
<gene>
    <name evidence="2" type="ORF">B5F97_03375</name>
</gene>
<accession>A0A1Y3YXJ8</accession>